<dbReference type="PANTHER" id="PTHR43433:SF10">
    <property type="entry name" value="AB HYDROLASE-1 DOMAIN-CONTAINING PROTEIN"/>
    <property type="match status" value="1"/>
</dbReference>
<feature type="signal peptide" evidence="1">
    <location>
        <begin position="1"/>
        <end position="25"/>
    </location>
</feature>
<reference evidence="3 4" key="1">
    <citation type="journal article" date="2024" name="Nat. Commun.">
        <title>Phylogenomics reveals the evolutionary origins of lichenization in chlorophyte algae.</title>
        <authorList>
            <person name="Puginier C."/>
            <person name="Libourel C."/>
            <person name="Otte J."/>
            <person name="Skaloud P."/>
            <person name="Haon M."/>
            <person name="Grisel S."/>
            <person name="Petersen M."/>
            <person name="Berrin J.G."/>
            <person name="Delaux P.M."/>
            <person name="Dal Grande F."/>
            <person name="Keller J."/>
        </authorList>
    </citation>
    <scope>NUCLEOTIDE SEQUENCE [LARGE SCALE GENOMIC DNA]</scope>
    <source>
        <strain evidence="3 4">SAG 2036</strain>
    </source>
</reference>
<evidence type="ECO:0000259" key="2">
    <source>
        <dbReference type="Pfam" id="PF00561"/>
    </source>
</evidence>
<dbReference type="InterPro" id="IPR000073">
    <property type="entry name" value="AB_hydrolase_1"/>
</dbReference>
<evidence type="ECO:0000256" key="1">
    <source>
        <dbReference type="SAM" id="SignalP"/>
    </source>
</evidence>
<keyword evidence="1" id="KW-0732">Signal</keyword>
<keyword evidence="4" id="KW-1185">Reference proteome</keyword>
<proteinExistence type="predicted"/>
<name>A0AAW1P437_9CHLO</name>
<comment type="caution">
    <text evidence="3">The sequence shown here is derived from an EMBL/GenBank/DDBJ whole genome shotgun (WGS) entry which is preliminary data.</text>
</comment>
<dbReference type="InterPro" id="IPR029058">
    <property type="entry name" value="AB_hydrolase_fold"/>
</dbReference>
<evidence type="ECO:0000313" key="3">
    <source>
        <dbReference type="EMBL" id="KAK9803318.1"/>
    </source>
</evidence>
<dbReference type="SUPFAM" id="SSF53474">
    <property type="entry name" value="alpha/beta-Hydrolases"/>
    <property type="match status" value="1"/>
</dbReference>
<dbReference type="PANTHER" id="PTHR43433">
    <property type="entry name" value="HYDROLASE, ALPHA/BETA FOLD FAMILY PROTEIN"/>
    <property type="match status" value="1"/>
</dbReference>
<dbReference type="EMBL" id="JALJOQ010000060">
    <property type="protein sequence ID" value="KAK9803318.1"/>
    <property type="molecule type" value="Genomic_DNA"/>
</dbReference>
<feature type="domain" description="AB hydrolase-1" evidence="2">
    <location>
        <begin position="86"/>
        <end position="314"/>
    </location>
</feature>
<organism evidence="3 4">
    <name type="scientific">Symbiochloris irregularis</name>
    <dbReference type="NCBI Taxonomy" id="706552"/>
    <lineage>
        <taxon>Eukaryota</taxon>
        <taxon>Viridiplantae</taxon>
        <taxon>Chlorophyta</taxon>
        <taxon>core chlorophytes</taxon>
        <taxon>Trebouxiophyceae</taxon>
        <taxon>Trebouxiales</taxon>
        <taxon>Trebouxiaceae</taxon>
        <taxon>Symbiochloris</taxon>
    </lineage>
</organism>
<protein>
    <recommendedName>
        <fullName evidence="2">AB hydrolase-1 domain-containing protein</fullName>
    </recommendedName>
</protein>
<accession>A0AAW1P437</accession>
<dbReference type="Gene3D" id="3.40.50.1820">
    <property type="entry name" value="alpha/beta hydrolase"/>
    <property type="match status" value="1"/>
</dbReference>
<sequence>MSRGLRVSPLLLAASLALLAGLCQAQVPGSLSTLAPYCFEKGLPAAYQPYLDTSFLGEEQHALVGTVNYSYYQFGPLQQTSSPGRPLIMITGSGATYSDWTPDLLSGLAQNREVIIFDNRGIGRSTDSYIPPNGLYTLGDYASSTVDFIAEIGLEQPDALGWSLGGFILLTMLVDFNGNETLSHAILANTAAGGPGYIESPDSYADYGDSDSEPLGFLYPDTQTGLDGLCRLIYFNPAMPDDEPTDAQENLQNINFPTVNDTSISSKLGGITNPVLVLTGAQDQIVATADAYQLANGIPGSIFLQYQDSGHATLQQHALSFPRFASAFLDESEAQINPQ</sequence>
<dbReference type="InterPro" id="IPR050471">
    <property type="entry name" value="AB_hydrolase"/>
</dbReference>
<dbReference type="Proteomes" id="UP001465755">
    <property type="component" value="Unassembled WGS sequence"/>
</dbReference>
<dbReference type="AlphaFoldDB" id="A0AAW1P437"/>
<gene>
    <name evidence="3" type="ORF">WJX73_001019</name>
</gene>
<feature type="chain" id="PRO_5043441450" description="AB hydrolase-1 domain-containing protein" evidence="1">
    <location>
        <begin position="26"/>
        <end position="339"/>
    </location>
</feature>
<evidence type="ECO:0000313" key="4">
    <source>
        <dbReference type="Proteomes" id="UP001465755"/>
    </source>
</evidence>
<dbReference type="Pfam" id="PF00561">
    <property type="entry name" value="Abhydrolase_1"/>
    <property type="match status" value="1"/>
</dbReference>